<keyword evidence="3 5" id="KW-0238">DNA-binding</keyword>
<sequence length="327" mass="36477">MARNEEAPRAFVKRVRTLMEGAYATSTINGYEAAFLRLVNWCEREGLPALSLADEDLARYITEYGEAVAPKTVKLALTGIGAVLRLGGAEDFTDGPEVKLAWRRLARAKGLAAQQAVPLTRVVLRALLATCGNDVRGQRDRALLLLGYYSLCRGTELCRFTFADLEPLPGGRYAIHLAFSKTDQEGHGRRVPLPESVYRALCRWQETVGDERWILRPVRNGRIGNAPMTAQAVGRVLQHLQARAGIQLPRLLTSHSFRIGAAIDLLNDGVPLEQIMLRGGWRSSSSAMLYLKQWQLAQDFETHTVEVATEEELTAPKARRFRRAPDW</sequence>
<evidence type="ECO:0000256" key="4">
    <source>
        <dbReference type="ARBA" id="ARBA00023172"/>
    </source>
</evidence>
<dbReference type="HOGENOM" id="CLU_782836_0_0_6"/>
<evidence type="ECO:0000256" key="2">
    <source>
        <dbReference type="ARBA" id="ARBA00022908"/>
    </source>
</evidence>
<gene>
    <name evidence="8" type="ORF">HRUBRA_01576</name>
</gene>
<dbReference type="GO" id="GO:0007059">
    <property type="term" value="P:chromosome segregation"/>
    <property type="evidence" value="ECO:0007669"/>
    <property type="project" value="UniProtKB-KW"/>
</dbReference>
<evidence type="ECO:0000259" key="6">
    <source>
        <dbReference type="PROSITE" id="PS51898"/>
    </source>
</evidence>
<dbReference type="Gene3D" id="1.10.150.130">
    <property type="match status" value="1"/>
</dbReference>
<dbReference type="SUPFAM" id="SSF56349">
    <property type="entry name" value="DNA breaking-rejoining enzymes"/>
    <property type="match status" value="1"/>
</dbReference>
<dbReference type="Proteomes" id="UP000029640">
    <property type="component" value="Unassembled WGS sequence"/>
</dbReference>
<dbReference type="Gene3D" id="1.10.443.10">
    <property type="entry name" value="Intergrase catalytic core"/>
    <property type="match status" value="1"/>
</dbReference>
<proteinExistence type="predicted"/>
<evidence type="ECO:0000256" key="1">
    <source>
        <dbReference type="ARBA" id="ARBA00022829"/>
    </source>
</evidence>
<dbReference type="EMBL" id="AUVB01000046">
    <property type="protein sequence ID" value="KGE03829.1"/>
    <property type="molecule type" value="Genomic_DNA"/>
</dbReference>
<dbReference type="GO" id="GO:0006310">
    <property type="term" value="P:DNA recombination"/>
    <property type="evidence" value="ECO:0007669"/>
    <property type="project" value="UniProtKB-KW"/>
</dbReference>
<dbReference type="Pfam" id="PF00589">
    <property type="entry name" value="Phage_integrase"/>
    <property type="match status" value="1"/>
</dbReference>
<dbReference type="InterPro" id="IPR013762">
    <property type="entry name" value="Integrase-like_cat_sf"/>
</dbReference>
<dbReference type="InterPro" id="IPR011010">
    <property type="entry name" value="DNA_brk_join_enz"/>
</dbReference>
<dbReference type="PANTHER" id="PTHR30349:SF81">
    <property type="entry name" value="TYROSINE RECOMBINASE XERC"/>
    <property type="match status" value="1"/>
</dbReference>
<feature type="domain" description="Core-binding (CB)" evidence="7">
    <location>
        <begin position="2"/>
        <end position="88"/>
    </location>
</feature>
<dbReference type="PROSITE" id="PS51898">
    <property type="entry name" value="TYR_RECOMBINASE"/>
    <property type="match status" value="1"/>
</dbReference>
<protein>
    <submittedName>
        <fullName evidence="8">Integrase-like protein</fullName>
    </submittedName>
</protein>
<dbReference type="InterPro" id="IPR002104">
    <property type="entry name" value="Integrase_catalytic"/>
</dbReference>
<dbReference type="SUPFAM" id="SSF47823">
    <property type="entry name" value="lambda integrase-like, N-terminal domain"/>
    <property type="match status" value="1"/>
</dbReference>
<reference evidence="8 9" key="1">
    <citation type="journal article" date="2014" name="Genome Announc.">
        <title>Genome Sequence of Gammaproteobacterial Pseudohaliea rubra Type Strain DSM 19751, Isolated from Coastal Seawater of the Mediterranean Sea.</title>
        <authorList>
            <person name="Spring S."/>
            <person name="Fiebig A."/>
            <person name="Riedel T."/>
            <person name="Goker M."/>
            <person name="Klenk H.P."/>
        </authorList>
    </citation>
    <scope>NUCLEOTIDE SEQUENCE [LARGE SCALE GENOMIC DNA]</scope>
    <source>
        <strain evidence="8 9">DSM 19751</strain>
    </source>
</reference>
<organism evidence="8 9">
    <name type="scientific">Pseudohaliea rubra DSM 19751</name>
    <dbReference type="NCBI Taxonomy" id="1265313"/>
    <lineage>
        <taxon>Bacteria</taxon>
        <taxon>Pseudomonadati</taxon>
        <taxon>Pseudomonadota</taxon>
        <taxon>Gammaproteobacteria</taxon>
        <taxon>Cellvibrionales</taxon>
        <taxon>Halieaceae</taxon>
        <taxon>Pseudohaliea</taxon>
    </lineage>
</organism>
<dbReference type="PANTHER" id="PTHR30349">
    <property type="entry name" value="PHAGE INTEGRASE-RELATED"/>
    <property type="match status" value="1"/>
</dbReference>
<dbReference type="InterPro" id="IPR050090">
    <property type="entry name" value="Tyrosine_recombinase_XerCD"/>
</dbReference>
<keyword evidence="1" id="KW-0159">Chromosome partition</keyword>
<name>A0A095WYW5_9GAMM</name>
<evidence type="ECO:0000313" key="9">
    <source>
        <dbReference type="Proteomes" id="UP000029640"/>
    </source>
</evidence>
<comment type="caution">
    <text evidence="8">The sequence shown here is derived from an EMBL/GenBank/DDBJ whole genome shotgun (WGS) entry which is preliminary data.</text>
</comment>
<dbReference type="PROSITE" id="PS51900">
    <property type="entry name" value="CB"/>
    <property type="match status" value="1"/>
</dbReference>
<accession>A0A095WYW5</accession>
<dbReference type="InterPro" id="IPR044068">
    <property type="entry name" value="CB"/>
</dbReference>
<evidence type="ECO:0000256" key="5">
    <source>
        <dbReference type="PROSITE-ProRule" id="PRU01248"/>
    </source>
</evidence>
<dbReference type="eggNOG" id="COG0582">
    <property type="taxonomic scope" value="Bacteria"/>
</dbReference>
<dbReference type="AlphaFoldDB" id="A0A095WYW5"/>
<keyword evidence="2" id="KW-0229">DNA integration</keyword>
<dbReference type="InterPro" id="IPR010998">
    <property type="entry name" value="Integrase_recombinase_N"/>
</dbReference>
<feature type="domain" description="Tyr recombinase" evidence="6">
    <location>
        <begin position="114"/>
        <end position="304"/>
    </location>
</feature>
<dbReference type="GO" id="GO:0003677">
    <property type="term" value="F:DNA binding"/>
    <property type="evidence" value="ECO:0007669"/>
    <property type="project" value="UniProtKB-UniRule"/>
</dbReference>
<dbReference type="GO" id="GO:0015074">
    <property type="term" value="P:DNA integration"/>
    <property type="evidence" value="ECO:0007669"/>
    <property type="project" value="UniProtKB-KW"/>
</dbReference>
<evidence type="ECO:0000313" key="8">
    <source>
        <dbReference type="EMBL" id="KGE03829.1"/>
    </source>
</evidence>
<keyword evidence="9" id="KW-1185">Reference proteome</keyword>
<dbReference type="STRING" id="1265313.HRUBRA_01576"/>
<evidence type="ECO:0000259" key="7">
    <source>
        <dbReference type="PROSITE" id="PS51900"/>
    </source>
</evidence>
<dbReference type="RefSeq" id="WP_052094482.1">
    <property type="nucleotide sequence ID" value="NZ_KN234757.1"/>
</dbReference>
<evidence type="ECO:0000256" key="3">
    <source>
        <dbReference type="ARBA" id="ARBA00023125"/>
    </source>
</evidence>
<keyword evidence="4" id="KW-0233">DNA recombination</keyword>